<dbReference type="NCBIfam" id="TIGR01365">
    <property type="entry name" value="serC_2"/>
    <property type="match status" value="1"/>
</dbReference>
<comment type="caution">
    <text evidence="13">The sequence shown here is derived from an EMBL/GenBank/DDBJ whole genome shotgun (WGS) entry which is preliminary data.</text>
</comment>
<dbReference type="GO" id="GO:0019265">
    <property type="term" value="P:glycine biosynthetic process, by transamination of glyoxylate"/>
    <property type="evidence" value="ECO:0007669"/>
    <property type="project" value="TreeGrafter"/>
</dbReference>
<gene>
    <name evidence="13" type="ORF">GCU85_09490</name>
</gene>
<dbReference type="RefSeq" id="WP_152810951.1">
    <property type="nucleotide sequence ID" value="NZ_WHNW01000014.1"/>
</dbReference>
<dbReference type="EMBL" id="WHNW01000014">
    <property type="protein sequence ID" value="MPV86957.1"/>
    <property type="molecule type" value="Genomic_DNA"/>
</dbReference>
<evidence type="ECO:0000256" key="2">
    <source>
        <dbReference type="ARBA" id="ARBA00005099"/>
    </source>
</evidence>
<dbReference type="UniPathway" id="UPA00135">
    <property type="reaction ID" value="UER00197"/>
</dbReference>
<comment type="pathway">
    <text evidence="2">Amino-acid biosynthesis; L-serine biosynthesis; L-serine from 3-phospho-D-glycerate: step 2/3.</text>
</comment>
<comment type="catalytic activity">
    <reaction evidence="11">
        <text>O-phospho-L-serine + 2-oxoglutarate = 3-phosphooxypyruvate + L-glutamate</text>
        <dbReference type="Rhea" id="RHEA:14329"/>
        <dbReference type="ChEBI" id="CHEBI:16810"/>
        <dbReference type="ChEBI" id="CHEBI:18110"/>
        <dbReference type="ChEBI" id="CHEBI:29985"/>
        <dbReference type="ChEBI" id="CHEBI:57524"/>
        <dbReference type="EC" id="2.6.1.52"/>
    </reaction>
</comment>
<organism evidence="13 14">
    <name type="scientific">Ostreibacterium oceani</name>
    <dbReference type="NCBI Taxonomy" id="2654998"/>
    <lineage>
        <taxon>Bacteria</taxon>
        <taxon>Pseudomonadati</taxon>
        <taxon>Pseudomonadota</taxon>
        <taxon>Gammaproteobacteria</taxon>
        <taxon>Cardiobacteriales</taxon>
        <taxon>Ostreibacteriaceae</taxon>
        <taxon>Ostreibacterium</taxon>
    </lineage>
</organism>
<dbReference type="GO" id="GO:0004760">
    <property type="term" value="F:L-serine-pyruvate transaminase activity"/>
    <property type="evidence" value="ECO:0007669"/>
    <property type="project" value="TreeGrafter"/>
</dbReference>
<evidence type="ECO:0000313" key="13">
    <source>
        <dbReference type="EMBL" id="MPV86957.1"/>
    </source>
</evidence>
<keyword evidence="9" id="KW-0663">Pyridoxal phosphate</keyword>
<dbReference type="Gene3D" id="3.40.640.10">
    <property type="entry name" value="Type I PLP-dependent aspartate aminotransferase-like (Major domain)"/>
    <property type="match status" value="1"/>
</dbReference>
<evidence type="ECO:0000256" key="6">
    <source>
        <dbReference type="ARBA" id="ARBA00022576"/>
    </source>
</evidence>
<dbReference type="PIRSF" id="PIRSF000525">
    <property type="entry name" value="SerC"/>
    <property type="match status" value="1"/>
</dbReference>
<evidence type="ECO:0000256" key="8">
    <source>
        <dbReference type="ARBA" id="ARBA00022679"/>
    </source>
</evidence>
<comment type="cofactor">
    <cofactor evidence="1">
        <name>pyridoxal 5'-phosphate</name>
        <dbReference type="ChEBI" id="CHEBI:597326"/>
    </cofactor>
</comment>
<proteinExistence type="inferred from homology"/>
<dbReference type="GO" id="GO:0008453">
    <property type="term" value="F:alanine-glyoxylate transaminase activity"/>
    <property type="evidence" value="ECO:0007669"/>
    <property type="project" value="TreeGrafter"/>
</dbReference>
<evidence type="ECO:0000256" key="4">
    <source>
        <dbReference type="ARBA" id="ARBA00013030"/>
    </source>
</evidence>
<reference evidence="13 14" key="1">
    <citation type="submission" date="2019-10" db="EMBL/GenBank/DDBJ databases">
        <title>Cardiobacteriales fam. a chemoheterotrophic member of the order Cardiobacteriales, and proposal of Cardiobacteriales fam. nov.</title>
        <authorList>
            <person name="Wang C."/>
        </authorList>
    </citation>
    <scope>NUCLEOTIDE SEQUENCE [LARGE SCALE GENOMIC DNA]</scope>
    <source>
        <strain evidence="13 14">ML27</strain>
    </source>
</reference>
<keyword evidence="10" id="KW-0718">Serine biosynthesis</keyword>
<dbReference type="InterPro" id="IPR022278">
    <property type="entry name" value="Pser_aminoTfrase"/>
</dbReference>
<evidence type="ECO:0000313" key="14">
    <source>
        <dbReference type="Proteomes" id="UP000471298"/>
    </source>
</evidence>
<feature type="region of interest" description="Disordered" evidence="12">
    <location>
        <begin position="1"/>
        <end position="22"/>
    </location>
</feature>
<dbReference type="Gene3D" id="3.90.1150.10">
    <property type="entry name" value="Aspartate Aminotransferase, domain 1"/>
    <property type="match status" value="1"/>
</dbReference>
<evidence type="ECO:0000256" key="3">
    <source>
        <dbReference type="ARBA" id="ARBA00006904"/>
    </source>
</evidence>
<name>A0A6N7F0M9_9GAMM</name>
<accession>A0A6N7F0M9</accession>
<dbReference type="InterPro" id="IPR006271">
    <property type="entry name" value="Pser_aminoTfrase_methanosarc"/>
</dbReference>
<dbReference type="InterPro" id="IPR015424">
    <property type="entry name" value="PyrdxlP-dep_Trfase"/>
</dbReference>
<dbReference type="GO" id="GO:0006564">
    <property type="term" value="P:L-serine biosynthetic process"/>
    <property type="evidence" value="ECO:0007669"/>
    <property type="project" value="UniProtKB-KW"/>
</dbReference>
<protein>
    <recommendedName>
        <fullName evidence="4">phosphoserine transaminase</fullName>
        <ecNumber evidence="4">2.6.1.52</ecNumber>
    </recommendedName>
</protein>
<dbReference type="Proteomes" id="UP000471298">
    <property type="component" value="Unassembled WGS sequence"/>
</dbReference>
<keyword evidence="14" id="KW-1185">Reference proteome</keyword>
<dbReference type="GO" id="GO:0004648">
    <property type="term" value="F:O-phospho-L-serine:2-oxoglutarate aminotransferase activity"/>
    <property type="evidence" value="ECO:0007669"/>
    <property type="project" value="UniProtKB-EC"/>
</dbReference>
<dbReference type="EC" id="2.6.1.52" evidence="4"/>
<evidence type="ECO:0000256" key="1">
    <source>
        <dbReference type="ARBA" id="ARBA00001933"/>
    </source>
</evidence>
<evidence type="ECO:0000256" key="12">
    <source>
        <dbReference type="SAM" id="MobiDB-lite"/>
    </source>
</evidence>
<dbReference type="PANTHER" id="PTHR21152:SF40">
    <property type="entry name" value="ALANINE--GLYOXYLATE AMINOTRANSFERASE"/>
    <property type="match status" value="1"/>
</dbReference>
<keyword evidence="6 13" id="KW-0032">Aminotransferase</keyword>
<evidence type="ECO:0000256" key="10">
    <source>
        <dbReference type="ARBA" id="ARBA00023299"/>
    </source>
</evidence>
<evidence type="ECO:0000256" key="7">
    <source>
        <dbReference type="ARBA" id="ARBA00022605"/>
    </source>
</evidence>
<keyword evidence="8 13" id="KW-0808">Transferase</keyword>
<dbReference type="CDD" id="cd01494">
    <property type="entry name" value="AAT_I"/>
    <property type="match status" value="1"/>
</dbReference>
<dbReference type="PANTHER" id="PTHR21152">
    <property type="entry name" value="AMINOTRANSFERASE CLASS V"/>
    <property type="match status" value="1"/>
</dbReference>
<evidence type="ECO:0000256" key="5">
    <source>
        <dbReference type="ARBA" id="ARBA00022490"/>
    </source>
</evidence>
<dbReference type="InParanoid" id="A0A6N7F0M9"/>
<dbReference type="InterPro" id="IPR015422">
    <property type="entry name" value="PyrdxlP-dep_Trfase_small"/>
</dbReference>
<dbReference type="NCBIfam" id="NF002841">
    <property type="entry name" value="PRK03080.1-2"/>
    <property type="match status" value="1"/>
</dbReference>
<sequence>MKPTMKPTTKPNNPNFSSGPCAKRPGWSLDQLNGAVLGRSHRGKAGKAKLAEVINLSKTILAIPDDYHVGIVPASDTGAVEMALWSLLGPKTVDIYAWEAFSKTWLGDIVNQLKLTNNQYTAPYGELPDLANYHSDNDSVFVFNGTTSGVRLPHLDWIADNRTGLTICDATSAVFSQTLDFNKLDVVTWSWQKVLGGEAAHGMIALSPRAVERLETYTPPWPLPKIFTLSKSGKLIADIFEGATINTPSMLCVEDAIDSMQWVNTIGGQSACQAISDKNLAIIKAWVARTDWVDFLAKAPDTYSNTSICLVITDTQFNAMEEGEQRNKIKSLCALLESENAAYDINAYKSAPPGLRIWGGATVANDDISALLPWIEWAYHTVMTAD</sequence>
<keyword evidence="5" id="KW-0963">Cytoplasm</keyword>
<dbReference type="InterPro" id="IPR015421">
    <property type="entry name" value="PyrdxlP-dep_Trfase_major"/>
</dbReference>
<keyword evidence="7" id="KW-0028">Amino-acid biosynthesis</keyword>
<evidence type="ECO:0000256" key="11">
    <source>
        <dbReference type="ARBA" id="ARBA00049007"/>
    </source>
</evidence>
<comment type="similarity">
    <text evidence="3">Belongs to the class-V pyridoxal-phosphate-dependent aminotransferase family. SerC subfamily.</text>
</comment>
<feature type="compositionally biased region" description="Low complexity" evidence="12">
    <location>
        <begin position="1"/>
        <end position="15"/>
    </location>
</feature>
<dbReference type="AlphaFoldDB" id="A0A6N7F0M9"/>
<evidence type="ECO:0000256" key="9">
    <source>
        <dbReference type="ARBA" id="ARBA00022898"/>
    </source>
</evidence>
<dbReference type="SUPFAM" id="SSF53383">
    <property type="entry name" value="PLP-dependent transferases"/>
    <property type="match status" value="1"/>
</dbReference>